<name>A0A067QBI9_9AGAM</name>
<reference evidence="3" key="1">
    <citation type="journal article" date="2014" name="Proc. Natl. Acad. Sci. U.S.A.">
        <title>Extensive sampling of basidiomycete genomes demonstrates inadequacy of the white-rot/brown-rot paradigm for wood decay fungi.</title>
        <authorList>
            <person name="Riley R."/>
            <person name="Salamov A.A."/>
            <person name="Brown D.W."/>
            <person name="Nagy L.G."/>
            <person name="Floudas D."/>
            <person name="Held B.W."/>
            <person name="Levasseur A."/>
            <person name="Lombard V."/>
            <person name="Morin E."/>
            <person name="Otillar R."/>
            <person name="Lindquist E.A."/>
            <person name="Sun H."/>
            <person name="LaButti K.M."/>
            <person name="Schmutz J."/>
            <person name="Jabbour D."/>
            <person name="Luo H."/>
            <person name="Baker S.E."/>
            <person name="Pisabarro A.G."/>
            <person name="Walton J.D."/>
            <person name="Blanchette R.A."/>
            <person name="Henrissat B."/>
            <person name="Martin F."/>
            <person name="Cullen D."/>
            <person name="Hibbett D.S."/>
            <person name="Grigoriev I.V."/>
        </authorList>
    </citation>
    <scope>NUCLEOTIDE SEQUENCE [LARGE SCALE GENOMIC DNA]</scope>
    <source>
        <strain evidence="3">MUCL 33604</strain>
    </source>
</reference>
<dbReference type="AlphaFoldDB" id="A0A067QBI9"/>
<dbReference type="EMBL" id="KL197715">
    <property type="protein sequence ID" value="KDQ59931.1"/>
    <property type="molecule type" value="Genomic_DNA"/>
</dbReference>
<evidence type="ECO:0000313" key="2">
    <source>
        <dbReference type="EMBL" id="KDQ59931.1"/>
    </source>
</evidence>
<proteinExistence type="predicted"/>
<feature type="region of interest" description="Disordered" evidence="1">
    <location>
        <begin position="1"/>
        <end position="78"/>
    </location>
</feature>
<keyword evidence="3" id="KW-1185">Reference proteome</keyword>
<protein>
    <submittedName>
        <fullName evidence="2">Uncharacterized protein</fullName>
    </submittedName>
</protein>
<dbReference type="OrthoDB" id="2668396at2759"/>
<feature type="compositionally biased region" description="Low complexity" evidence="1">
    <location>
        <begin position="15"/>
        <end position="27"/>
    </location>
</feature>
<sequence>MATAVQRIHTIYDTSPSSSSLMGTSSSFDLTPGGLSPMPPRTTPASLPSSPVKRARSGSFRRTAPPPPRRVPAPRLSIPTNENPFGDESGVITLIHPSPISVSSSSPRASQSSRAQQGSTWYSYSSYYQPPGLYGGRSREQAEAERDARLKVIAGILLHRVHCHVKPMRRRVRVDPCTGAGVQREYIRSGLSSMVTAE</sequence>
<evidence type="ECO:0000313" key="3">
    <source>
        <dbReference type="Proteomes" id="UP000027265"/>
    </source>
</evidence>
<organism evidence="2 3">
    <name type="scientific">Jaapia argillacea MUCL 33604</name>
    <dbReference type="NCBI Taxonomy" id="933084"/>
    <lineage>
        <taxon>Eukaryota</taxon>
        <taxon>Fungi</taxon>
        <taxon>Dikarya</taxon>
        <taxon>Basidiomycota</taxon>
        <taxon>Agaricomycotina</taxon>
        <taxon>Agaricomycetes</taxon>
        <taxon>Agaricomycetidae</taxon>
        <taxon>Jaapiales</taxon>
        <taxon>Jaapiaceae</taxon>
        <taxon>Jaapia</taxon>
    </lineage>
</organism>
<accession>A0A067QBI9</accession>
<feature type="region of interest" description="Disordered" evidence="1">
    <location>
        <begin position="98"/>
        <end position="117"/>
    </location>
</feature>
<evidence type="ECO:0000256" key="1">
    <source>
        <dbReference type="SAM" id="MobiDB-lite"/>
    </source>
</evidence>
<dbReference type="HOGENOM" id="CLU_1378314_0_0_1"/>
<gene>
    <name evidence="2" type="ORF">JAAARDRAFT_33520</name>
</gene>
<dbReference type="Proteomes" id="UP000027265">
    <property type="component" value="Unassembled WGS sequence"/>
</dbReference>
<dbReference type="InParanoid" id="A0A067QBI9"/>
<dbReference type="STRING" id="933084.A0A067QBI9"/>